<evidence type="ECO:0000313" key="8">
    <source>
        <dbReference type="Proteomes" id="UP001500416"/>
    </source>
</evidence>
<evidence type="ECO:0000256" key="2">
    <source>
        <dbReference type="ARBA" id="ARBA00022475"/>
    </source>
</evidence>
<keyword evidence="4 6" id="KW-1133">Transmembrane helix</keyword>
<dbReference type="InterPro" id="IPR011701">
    <property type="entry name" value="MFS"/>
</dbReference>
<keyword evidence="5 6" id="KW-0472">Membrane</keyword>
<evidence type="ECO:0000256" key="4">
    <source>
        <dbReference type="ARBA" id="ARBA00022989"/>
    </source>
</evidence>
<dbReference type="SUPFAM" id="SSF103473">
    <property type="entry name" value="MFS general substrate transporter"/>
    <property type="match status" value="1"/>
</dbReference>
<feature type="transmembrane region" description="Helical" evidence="6">
    <location>
        <begin position="353"/>
        <end position="374"/>
    </location>
</feature>
<protein>
    <submittedName>
        <fullName evidence="7">MFS transporter</fullName>
    </submittedName>
</protein>
<reference evidence="7 8" key="1">
    <citation type="journal article" date="2019" name="Int. J. Syst. Evol. Microbiol.">
        <title>The Global Catalogue of Microorganisms (GCM) 10K type strain sequencing project: providing services to taxonomists for standard genome sequencing and annotation.</title>
        <authorList>
            <consortium name="The Broad Institute Genomics Platform"/>
            <consortium name="The Broad Institute Genome Sequencing Center for Infectious Disease"/>
            <person name="Wu L."/>
            <person name="Ma J."/>
        </authorList>
    </citation>
    <scope>NUCLEOTIDE SEQUENCE [LARGE SCALE GENOMIC DNA]</scope>
    <source>
        <strain evidence="7 8">JCM 3380</strain>
    </source>
</reference>
<feature type="transmembrane region" description="Helical" evidence="6">
    <location>
        <begin position="380"/>
        <end position="400"/>
    </location>
</feature>
<evidence type="ECO:0000256" key="5">
    <source>
        <dbReference type="ARBA" id="ARBA00023136"/>
    </source>
</evidence>
<dbReference type="RefSeq" id="WP_343932057.1">
    <property type="nucleotide sequence ID" value="NZ_BAAABU010000001.1"/>
</dbReference>
<dbReference type="InterPro" id="IPR036259">
    <property type="entry name" value="MFS_trans_sf"/>
</dbReference>
<dbReference type="Pfam" id="PF07690">
    <property type="entry name" value="MFS_1"/>
    <property type="match status" value="1"/>
</dbReference>
<feature type="transmembrane region" description="Helical" evidence="6">
    <location>
        <begin position="46"/>
        <end position="69"/>
    </location>
</feature>
<feature type="transmembrane region" description="Helical" evidence="6">
    <location>
        <begin position="312"/>
        <end position="332"/>
    </location>
</feature>
<feature type="transmembrane region" description="Helical" evidence="6">
    <location>
        <begin position="222"/>
        <end position="245"/>
    </location>
</feature>
<keyword evidence="3 6" id="KW-0812">Transmembrane</keyword>
<feature type="transmembrane region" description="Helical" evidence="6">
    <location>
        <begin position="76"/>
        <end position="99"/>
    </location>
</feature>
<name>A0ABN0T3G7_9PSEU</name>
<dbReference type="EMBL" id="BAAABU010000001">
    <property type="protein sequence ID" value="GAA0211399.1"/>
    <property type="molecule type" value="Genomic_DNA"/>
</dbReference>
<keyword evidence="2" id="KW-1003">Cell membrane</keyword>
<comment type="caution">
    <text evidence="7">The sequence shown here is derived from an EMBL/GenBank/DDBJ whole genome shotgun (WGS) entry which is preliminary data.</text>
</comment>
<dbReference type="Gene3D" id="1.20.1250.20">
    <property type="entry name" value="MFS general substrate transporter like domains"/>
    <property type="match status" value="1"/>
</dbReference>
<evidence type="ECO:0000256" key="1">
    <source>
        <dbReference type="ARBA" id="ARBA00004651"/>
    </source>
</evidence>
<feature type="transmembrane region" description="Helical" evidence="6">
    <location>
        <begin position="20"/>
        <end position="40"/>
    </location>
</feature>
<dbReference type="PANTHER" id="PTHR23513:SF6">
    <property type="entry name" value="MAJOR FACILITATOR SUPERFAMILY ASSOCIATED DOMAIN-CONTAINING PROTEIN"/>
    <property type="match status" value="1"/>
</dbReference>
<keyword evidence="8" id="KW-1185">Reference proteome</keyword>
<feature type="transmembrane region" description="Helical" evidence="6">
    <location>
        <begin position="105"/>
        <end position="132"/>
    </location>
</feature>
<evidence type="ECO:0000256" key="3">
    <source>
        <dbReference type="ARBA" id="ARBA00022692"/>
    </source>
</evidence>
<dbReference type="PANTHER" id="PTHR23513">
    <property type="entry name" value="INTEGRAL MEMBRANE EFFLUX PROTEIN-RELATED"/>
    <property type="match status" value="1"/>
</dbReference>
<accession>A0ABN0T3G7</accession>
<proteinExistence type="predicted"/>
<evidence type="ECO:0000313" key="7">
    <source>
        <dbReference type="EMBL" id="GAA0211399.1"/>
    </source>
</evidence>
<dbReference type="Proteomes" id="UP001500416">
    <property type="component" value="Unassembled WGS sequence"/>
</dbReference>
<comment type="subcellular location">
    <subcellularLocation>
        <location evidence="1">Cell membrane</location>
        <topology evidence="1">Multi-pass membrane protein</topology>
    </subcellularLocation>
</comment>
<feature type="transmembrane region" description="Helical" evidence="6">
    <location>
        <begin position="257"/>
        <end position="277"/>
    </location>
</feature>
<gene>
    <name evidence="7" type="ORF">GCM10010492_06520</name>
</gene>
<organism evidence="7 8">
    <name type="scientific">Saccharothrix mutabilis subsp. mutabilis</name>
    <dbReference type="NCBI Taxonomy" id="66855"/>
    <lineage>
        <taxon>Bacteria</taxon>
        <taxon>Bacillati</taxon>
        <taxon>Actinomycetota</taxon>
        <taxon>Actinomycetes</taxon>
        <taxon>Pseudonocardiales</taxon>
        <taxon>Pseudonocardiaceae</taxon>
        <taxon>Saccharothrix</taxon>
    </lineage>
</organism>
<dbReference type="CDD" id="cd06173">
    <property type="entry name" value="MFS_MefA_like"/>
    <property type="match status" value="1"/>
</dbReference>
<feature type="transmembrane region" description="Helical" evidence="6">
    <location>
        <begin position="289"/>
        <end position="306"/>
    </location>
</feature>
<evidence type="ECO:0000256" key="6">
    <source>
        <dbReference type="SAM" id="Phobius"/>
    </source>
</evidence>
<sequence length="406" mass="41357">MTAVVDSSARDFRRYLAARLLSVAGSLVSVVALPVLVYQLTGSAGWTSAVAAAEALPYLVFGLLAGALADRVDRRVLMVSLDLVVAGALATIPLAWWAGVLTAGHVVAVAVVAQTAFVFFDAANFGALPALVGKDKLTAAYAKLYGRTTVAELVVPPLAGLLVAVVAPASLVAVNALTAVGSALLVRAVQSALSTPRTDGATLVRDIGSGLRFVWGNPIVRTLTLVGATHSAAAGAWVAVMVPWADQVLHVRPSGDVRLAALFSCWGVGALVASRLLPKLTERWGGARLALSGLPASLVCAAGALLSTHWVAAMVAAVAWGAAHSTVVINAITYRQQVCPPDMQSRVNTTARMIAWGLGQPAGAALAGVVAVAAGPRAGLGAGVALMAVGVALAWVTPTLRREATR</sequence>